<keyword evidence="2" id="KW-1185">Reference proteome</keyword>
<dbReference type="KEGG" id="pbro:HOP40_01075"/>
<dbReference type="RefSeq" id="WP_172153973.1">
    <property type="nucleotide sequence ID" value="NZ_CP053564.1"/>
</dbReference>
<name>A0A6M6J9V8_9PSEU</name>
<reference evidence="1 2" key="1">
    <citation type="submission" date="2020-05" db="EMBL/GenBank/DDBJ databases">
        <authorList>
            <person name="Mo P."/>
        </authorList>
    </citation>
    <scope>NUCLEOTIDE SEQUENCE [LARGE SCALE GENOMIC DNA]</scope>
    <source>
        <strain evidence="1 2">Gen01</strain>
    </source>
</reference>
<proteinExistence type="predicted"/>
<evidence type="ECO:0000313" key="2">
    <source>
        <dbReference type="Proteomes" id="UP000505377"/>
    </source>
</evidence>
<gene>
    <name evidence="1" type="ORF">HOP40_01075</name>
</gene>
<dbReference type="AlphaFoldDB" id="A0A6M6J9V8"/>
<evidence type="ECO:0000313" key="1">
    <source>
        <dbReference type="EMBL" id="QJY44598.1"/>
    </source>
</evidence>
<dbReference type="Proteomes" id="UP000505377">
    <property type="component" value="Chromosome"/>
</dbReference>
<protein>
    <submittedName>
        <fullName evidence="1">Uncharacterized protein</fullName>
    </submittedName>
</protein>
<accession>A0A6M6J9V8</accession>
<organism evidence="1 2">
    <name type="scientific">Pseudonocardia broussonetiae</name>
    <dbReference type="NCBI Taxonomy" id="2736640"/>
    <lineage>
        <taxon>Bacteria</taxon>
        <taxon>Bacillati</taxon>
        <taxon>Actinomycetota</taxon>
        <taxon>Actinomycetes</taxon>
        <taxon>Pseudonocardiales</taxon>
        <taxon>Pseudonocardiaceae</taxon>
        <taxon>Pseudonocardia</taxon>
    </lineage>
</organism>
<sequence length="66" mass="6919">MATDLLHRTTTADEDALLAVHDQLRALLAADLPPCAAAGLRTALASVAVVVTDLGLRFEHLLDEGV</sequence>
<dbReference type="EMBL" id="CP053564">
    <property type="protein sequence ID" value="QJY44598.1"/>
    <property type="molecule type" value="Genomic_DNA"/>
</dbReference>